<evidence type="ECO:0000256" key="2">
    <source>
        <dbReference type="ARBA" id="ARBA00022679"/>
    </source>
</evidence>
<evidence type="ECO:0000259" key="5">
    <source>
        <dbReference type="Pfam" id="PF08100"/>
    </source>
</evidence>
<proteinExistence type="predicted"/>
<keyword evidence="2" id="KW-0808">Transferase</keyword>
<dbReference type="InterPro" id="IPR001077">
    <property type="entry name" value="COMT_C"/>
</dbReference>
<sequence>MADSVLALAEHPPEHPTERKKLYKAAQKLMFSVESTYELEHRVYYGGILLYVANVAIDLGIFKALADTHSSGLSAHELAKAVCGEELLVSRITRGLAAYGLVDINPSGLYTANANTHRFTDPGVESGVHHNVLNMFPAIHSLPQWLRTHDMQSPTDVHDTAFQLGFNTKDEPFTWFAAHPENLQAGAAFMSAQRADQKGWIEDDTIFPSQDLTLSPTDLAANRVLFIDIGGGVGHQSIALRTHRPNLQGRILLQDLPHTLALADTTRLLALDIETMSYDCHTPQPIAGAKAYYMRNVLHDWTDSIALTFLRNQRSAMADDSVLIIDEMVVKDPGSTWQQVNIDIAMMAAMGSLERTEAQWRALLGDFRGAGLIA</sequence>
<evidence type="ECO:0000259" key="4">
    <source>
        <dbReference type="Pfam" id="PF00891"/>
    </source>
</evidence>
<accession>A0ABR0ETD3</accession>
<dbReference type="PROSITE" id="PS51683">
    <property type="entry name" value="SAM_OMT_II"/>
    <property type="match status" value="1"/>
</dbReference>
<dbReference type="SUPFAM" id="SSF53335">
    <property type="entry name" value="S-adenosyl-L-methionine-dependent methyltransferases"/>
    <property type="match status" value="1"/>
</dbReference>
<evidence type="ECO:0000313" key="6">
    <source>
        <dbReference type="EMBL" id="KAK4504757.1"/>
    </source>
</evidence>
<reference evidence="6 7" key="1">
    <citation type="journal article" date="2023" name="G3 (Bethesda)">
        <title>A chromosome-level genome assembly of Zasmidium syzygii isolated from banana leaves.</title>
        <authorList>
            <person name="van Westerhoven A.C."/>
            <person name="Mehrabi R."/>
            <person name="Talebi R."/>
            <person name="Steentjes M.B.F."/>
            <person name="Corcolon B."/>
            <person name="Chong P.A."/>
            <person name="Kema G.H.J."/>
            <person name="Seidl M.F."/>
        </authorList>
    </citation>
    <scope>NUCLEOTIDE SEQUENCE [LARGE SCALE GENOMIC DNA]</scope>
    <source>
        <strain evidence="6 7">P124</strain>
    </source>
</reference>
<feature type="domain" description="O-methyltransferase dimerisation" evidence="5">
    <location>
        <begin position="54"/>
        <end position="113"/>
    </location>
</feature>
<name>A0ABR0ETD3_ZASCE</name>
<comment type="caution">
    <text evidence="6">The sequence shown here is derived from an EMBL/GenBank/DDBJ whole genome shotgun (WGS) entry which is preliminary data.</text>
</comment>
<dbReference type="PIRSF" id="PIRSF005739">
    <property type="entry name" value="O-mtase"/>
    <property type="match status" value="1"/>
</dbReference>
<dbReference type="Proteomes" id="UP001305779">
    <property type="component" value="Unassembled WGS sequence"/>
</dbReference>
<dbReference type="PANTHER" id="PTHR43712:SF2">
    <property type="entry name" value="O-METHYLTRANSFERASE CICE"/>
    <property type="match status" value="1"/>
</dbReference>
<dbReference type="InterPro" id="IPR036388">
    <property type="entry name" value="WH-like_DNA-bd_sf"/>
</dbReference>
<dbReference type="InterPro" id="IPR029063">
    <property type="entry name" value="SAM-dependent_MTases_sf"/>
</dbReference>
<dbReference type="InterPro" id="IPR012967">
    <property type="entry name" value="COMT_dimerisation"/>
</dbReference>
<keyword evidence="7" id="KW-1185">Reference proteome</keyword>
<gene>
    <name evidence="6" type="ORF">PRZ48_002719</name>
</gene>
<evidence type="ECO:0000256" key="3">
    <source>
        <dbReference type="ARBA" id="ARBA00022691"/>
    </source>
</evidence>
<organism evidence="6 7">
    <name type="scientific">Zasmidium cellare</name>
    <name type="common">Wine cellar mold</name>
    <name type="synonym">Racodium cellare</name>
    <dbReference type="NCBI Taxonomy" id="395010"/>
    <lineage>
        <taxon>Eukaryota</taxon>
        <taxon>Fungi</taxon>
        <taxon>Dikarya</taxon>
        <taxon>Ascomycota</taxon>
        <taxon>Pezizomycotina</taxon>
        <taxon>Dothideomycetes</taxon>
        <taxon>Dothideomycetidae</taxon>
        <taxon>Mycosphaerellales</taxon>
        <taxon>Mycosphaerellaceae</taxon>
        <taxon>Zasmidium</taxon>
    </lineage>
</organism>
<protein>
    <recommendedName>
        <fullName evidence="8">O-methyltransferase domain-containing protein</fullName>
    </recommendedName>
</protein>
<dbReference type="Pfam" id="PF00891">
    <property type="entry name" value="Methyltransf_2"/>
    <property type="match status" value="1"/>
</dbReference>
<evidence type="ECO:0008006" key="8">
    <source>
        <dbReference type="Google" id="ProtNLM"/>
    </source>
</evidence>
<dbReference type="InterPro" id="IPR016461">
    <property type="entry name" value="COMT-like"/>
</dbReference>
<keyword evidence="1" id="KW-0489">Methyltransferase</keyword>
<dbReference type="InterPro" id="IPR036390">
    <property type="entry name" value="WH_DNA-bd_sf"/>
</dbReference>
<evidence type="ECO:0000256" key="1">
    <source>
        <dbReference type="ARBA" id="ARBA00022603"/>
    </source>
</evidence>
<dbReference type="PANTHER" id="PTHR43712">
    <property type="entry name" value="PUTATIVE (AFU_ORTHOLOGUE AFUA_4G14580)-RELATED"/>
    <property type="match status" value="1"/>
</dbReference>
<keyword evidence="3" id="KW-0949">S-adenosyl-L-methionine</keyword>
<dbReference type="Gene3D" id="3.40.50.150">
    <property type="entry name" value="Vaccinia Virus protein VP39"/>
    <property type="match status" value="1"/>
</dbReference>
<evidence type="ECO:0000313" key="7">
    <source>
        <dbReference type="Proteomes" id="UP001305779"/>
    </source>
</evidence>
<dbReference type="SUPFAM" id="SSF46785">
    <property type="entry name" value="Winged helix' DNA-binding domain"/>
    <property type="match status" value="1"/>
</dbReference>
<feature type="domain" description="O-methyltransferase C-terminal" evidence="4">
    <location>
        <begin position="217"/>
        <end position="365"/>
    </location>
</feature>
<dbReference type="Pfam" id="PF08100">
    <property type="entry name" value="Dimerisation"/>
    <property type="match status" value="1"/>
</dbReference>
<dbReference type="EMBL" id="JAXOVC010000002">
    <property type="protein sequence ID" value="KAK4504757.1"/>
    <property type="molecule type" value="Genomic_DNA"/>
</dbReference>
<dbReference type="Gene3D" id="1.10.10.10">
    <property type="entry name" value="Winged helix-like DNA-binding domain superfamily/Winged helix DNA-binding domain"/>
    <property type="match status" value="1"/>
</dbReference>